<dbReference type="Pfam" id="PF07228">
    <property type="entry name" value="SpoIIE"/>
    <property type="match status" value="1"/>
</dbReference>
<feature type="transmembrane region" description="Helical" evidence="4">
    <location>
        <begin position="399"/>
        <end position="419"/>
    </location>
</feature>
<feature type="repeat" description="TPR" evidence="3">
    <location>
        <begin position="80"/>
        <end position="113"/>
    </location>
</feature>
<gene>
    <name evidence="7" type="ORF">SAMN05216323_100444</name>
</gene>
<evidence type="ECO:0000256" key="2">
    <source>
        <dbReference type="ARBA" id="ARBA00022803"/>
    </source>
</evidence>
<evidence type="ECO:0000256" key="4">
    <source>
        <dbReference type="SAM" id="Phobius"/>
    </source>
</evidence>
<dbReference type="STRING" id="1640674.SAMN05216323_100444"/>
<dbReference type="InterPro" id="IPR011990">
    <property type="entry name" value="TPR-like_helical_dom_sf"/>
</dbReference>
<name>A0A1G6GUN9_9BACT</name>
<keyword evidence="1" id="KW-0677">Repeat</keyword>
<feature type="domain" description="PPM-type phosphatase" evidence="6">
    <location>
        <begin position="469"/>
        <end position="709"/>
    </location>
</feature>
<dbReference type="SMART" id="SM00028">
    <property type="entry name" value="TPR"/>
    <property type="match status" value="5"/>
</dbReference>
<keyword evidence="4" id="KW-0812">Transmembrane</keyword>
<dbReference type="SMART" id="SM00331">
    <property type="entry name" value="PP2C_SIG"/>
    <property type="match status" value="1"/>
</dbReference>
<dbReference type="Pfam" id="PF13374">
    <property type="entry name" value="TPR_10"/>
    <property type="match status" value="1"/>
</dbReference>
<dbReference type="OrthoDB" id="9763484at2"/>
<dbReference type="Gene3D" id="3.60.40.10">
    <property type="entry name" value="PPM-type phosphatase domain"/>
    <property type="match status" value="1"/>
</dbReference>
<dbReference type="Proteomes" id="UP000199452">
    <property type="component" value="Unassembled WGS sequence"/>
</dbReference>
<protein>
    <submittedName>
        <fullName evidence="7">Serine phosphatase RsbU, regulator of sigma subunit</fullName>
    </submittedName>
</protein>
<proteinExistence type="predicted"/>
<evidence type="ECO:0000256" key="1">
    <source>
        <dbReference type="ARBA" id="ARBA00022737"/>
    </source>
</evidence>
<keyword evidence="2 3" id="KW-0802">TPR repeat</keyword>
<dbReference type="SUPFAM" id="SSF81606">
    <property type="entry name" value="PP2C-like"/>
    <property type="match status" value="1"/>
</dbReference>
<dbReference type="InterPro" id="IPR019734">
    <property type="entry name" value="TPR_rpt"/>
</dbReference>
<sequence length="709" mass="80747">MIQRLLAISLLLLVSANLSAQPVSDFLKQQLQITPHKKQLSLLLEISLKERLSGSMDTAICYAEAAFELAESMDSLHRMGTALNSLGACYSRKGLVKLALDNYSQALEIQEKLDDQKGLQISYNGMGVLFLNNGNSDKALNFLHKGLEISKKIKDSVMVAMQLYNIGLISYSSEEYDNALAKFEEALRYGKTPKAKRTVAYIMGTQGSILSEKQFYKTALSFFERSQKLMLELNESIGISSNYQSMGKVYLQLKDYPKALQMNKEALKIREKSGYTIGMINSYNNLSTILIDMGNYSEARIYAIKAYDLSTRLQQGDSKVTAIENLFYIESQEGNCKKALNYYHQMAQLKDSLSTEKTTRNRIQIELNYDFDRKLKLRKLEQEQKDMLTAERIKNEKQLSYILVGLEFLSIAFALFFLLNSRRRRRDNLRLMRQQEEILNQKQKLEMQHHHALIQQKEINDSICYAQRIQNALFPQSTPCKTFPGAFAFLQPKNTIGGDFFWVVEIGQFKVAAVVDCTGHGVPGGFMSILGINFMNDIVVRNKILDAAQVLQEMRHRIIEALHQSELTLYSNDGMDMSLCIFDTKTNIIDFASANGKALLYKQNNEESFETLAVDRMPVCYYVRNEPFSSIKIKVDPGDILFMYTDGITDQYGGDGRQRKLGKDLLQEMLIQVLNTAPSKQEKLVSQLVNNYKGSNIQYDDMLLLSIPF</sequence>
<evidence type="ECO:0000259" key="6">
    <source>
        <dbReference type="SMART" id="SM00331"/>
    </source>
</evidence>
<dbReference type="PANTHER" id="PTHR45641">
    <property type="entry name" value="TETRATRICOPEPTIDE REPEAT PROTEIN (AFU_ORTHOLOGUE AFUA_6G03870)"/>
    <property type="match status" value="1"/>
</dbReference>
<dbReference type="PANTHER" id="PTHR45641:SF1">
    <property type="entry name" value="AAA+ ATPASE DOMAIN-CONTAINING PROTEIN"/>
    <property type="match status" value="1"/>
</dbReference>
<feature type="repeat" description="TPR" evidence="3">
    <location>
        <begin position="160"/>
        <end position="193"/>
    </location>
</feature>
<evidence type="ECO:0000313" key="7">
    <source>
        <dbReference type="EMBL" id="SDB85699.1"/>
    </source>
</evidence>
<keyword evidence="4" id="KW-1133">Transmembrane helix</keyword>
<reference evidence="7 8" key="1">
    <citation type="submission" date="2016-09" db="EMBL/GenBank/DDBJ databases">
        <authorList>
            <person name="Capua I."/>
            <person name="De Benedictis P."/>
            <person name="Joannis T."/>
            <person name="Lombin L.H."/>
            <person name="Cattoli G."/>
        </authorList>
    </citation>
    <scope>NUCLEOTIDE SEQUENCE [LARGE SCALE GENOMIC DNA]</scope>
    <source>
        <strain evidence="7 8">A7P-90m</strain>
    </source>
</reference>
<keyword evidence="8" id="KW-1185">Reference proteome</keyword>
<evidence type="ECO:0000256" key="3">
    <source>
        <dbReference type="PROSITE-ProRule" id="PRU00339"/>
    </source>
</evidence>
<keyword evidence="5" id="KW-0732">Signal</keyword>
<accession>A0A1G6GUN9</accession>
<feature type="chain" id="PRO_5011769458" evidence="5">
    <location>
        <begin position="21"/>
        <end position="709"/>
    </location>
</feature>
<feature type="repeat" description="TPR" evidence="3">
    <location>
        <begin position="240"/>
        <end position="273"/>
    </location>
</feature>
<dbReference type="Pfam" id="PF13424">
    <property type="entry name" value="TPR_12"/>
    <property type="match status" value="1"/>
</dbReference>
<dbReference type="SUPFAM" id="SSF48452">
    <property type="entry name" value="TPR-like"/>
    <property type="match status" value="2"/>
</dbReference>
<feature type="signal peptide" evidence="5">
    <location>
        <begin position="1"/>
        <end position="20"/>
    </location>
</feature>
<keyword evidence="4" id="KW-0472">Membrane</keyword>
<evidence type="ECO:0000313" key="8">
    <source>
        <dbReference type="Proteomes" id="UP000199452"/>
    </source>
</evidence>
<organism evidence="7 8">
    <name type="scientific">Williamwhitmania taraxaci</name>
    <dbReference type="NCBI Taxonomy" id="1640674"/>
    <lineage>
        <taxon>Bacteria</taxon>
        <taxon>Pseudomonadati</taxon>
        <taxon>Bacteroidota</taxon>
        <taxon>Bacteroidia</taxon>
        <taxon>Bacteroidales</taxon>
        <taxon>Williamwhitmaniaceae</taxon>
        <taxon>Williamwhitmania</taxon>
    </lineage>
</organism>
<dbReference type="EMBL" id="FMYP01000004">
    <property type="protein sequence ID" value="SDB85699.1"/>
    <property type="molecule type" value="Genomic_DNA"/>
</dbReference>
<dbReference type="InterPro" id="IPR036457">
    <property type="entry name" value="PPM-type-like_dom_sf"/>
</dbReference>
<evidence type="ECO:0000256" key="5">
    <source>
        <dbReference type="SAM" id="SignalP"/>
    </source>
</evidence>
<dbReference type="RefSeq" id="WP_092434992.1">
    <property type="nucleotide sequence ID" value="NZ_FMYP01000004.1"/>
</dbReference>
<dbReference type="InterPro" id="IPR001932">
    <property type="entry name" value="PPM-type_phosphatase-like_dom"/>
</dbReference>
<dbReference type="PROSITE" id="PS50005">
    <property type="entry name" value="TPR"/>
    <property type="match status" value="3"/>
</dbReference>
<dbReference type="AlphaFoldDB" id="A0A1G6GUN9"/>
<dbReference type="Gene3D" id="1.25.40.10">
    <property type="entry name" value="Tetratricopeptide repeat domain"/>
    <property type="match status" value="3"/>
</dbReference>